<organism evidence="1 2">
    <name type="scientific">Leptospira congkakensis</name>
    <dbReference type="NCBI Taxonomy" id="2484932"/>
    <lineage>
        <taxon>Bacteria</taxon>
        <taxon>Pseudomonadati</taxon>
        <taxon>Spirochaetota</taxon>
        <taxon>Spirochaetia</taxon>
        <taxon>Leptospirales</taxon>
        <taxon>Leptospiraceae</taxon>
        <taxon>Leptospira</taxon>
    </lineage>
</organism>
<gene>
    <name evidence="1" type="ORF">EHQ69_03375</name>
</gene>
<name>A0A4Z0ZYT1_9LEPT</name>
<keyword evidence="2" id="KW-1185">Reference proteome</keyword>
<dbReference type="InterPro" id="IPR032025">
    <property type="entry name" value="DUF5063"/>
</dbReference>
<dbReference type="InterPro" id="IPR038312">
    <property type="entry name" value="DUF5063_sf"/>
</dbReference>
<protein>
    <submittedName>
        <fullName evidence="1">DUF5063 domain-containing protein</fullName>
    </submittedName>
</protein>
<reference evidence="1" key="1">
    <citation type="journal article" date="2019" name="PLoS Negl. Trop. Dis.">
        <title>Revisiting the worldwide diversity of Leptospira species in the environment.</title>
        <authorList>
            <person name="Vincent A.T."/>
            <person name="Schiettekatte O."/>
            <person name="Bourhy P."/>
            <person name="Veyrier F.J."/>
            <person name="Picardeau M."/>
        </authorList>
    </citation>
    <scope>NUCLEOTIDE SEQUENCE [LARGE SCALE GENOMIC DNA]</scope>
    <source>
        <strain evidence="1">201702422</strain>
    </source>
</reference>
<dbReference type="AlphaFoldDB" id="A0A4Z0ZYT1"/>
<dbReference type="Gene3D" id="1.20.120.1550">
    <property type="entry name" value="Protein of unknown function DUF5063"/>
    <property type="match status" value="1"/>
</dbReference>
<evidence type="ECO:0000313" key="2">
    <source>
        <dbReference type="Proteomes" id="UP000298263"/>
    </source>
</evidence>
<dbReference type="EMBL" id="RQGP01000009">
    <property type="protein sequence ID" value="TGL95145.1"/>
    <property type="molecule type" value="Genomic_DNA"/>
</dbReference>
<comment type="caution">
    <text evidence="1">The sequence shown here is derived from an EMBL/GenBank/DDBJ whole genome shotgun (WGS) entry which is preliminary data.</text>
</comment>
<sequence length="161" mass="19560">MRNVLKFFMNAKLLINLKEFVKWSDHILSENDKADILMGQLLRIHSLYYETDYNLDNSVYPDPPNLDYWEVRKKIEMNFPEFKAYNTVYDVTIESQENKIIQVDPYDDLTDLVKDFKEIVWFFENTSSDNALWHFKSGYMHHWGQHISNLTYFLFHLKYRL</sequence>
<evidence type="ECO:0000313" key="1">
    <source>
        <dbReference type="EMBL" id="TGL95145.1"/>
    </source>
</evidence>
<dbReference type="Pfam" id="PF16702">
    <property type="entry name" value="DUF5063"/>
    <property type="match status" value="1"/>
</dbReference>
<dbReference type="Proteomes" id="UP000298263">
    <property type="component" value="Unassembled WGS sequence"/>
</dbReference>
<proteinExistence type="predicted"/>
<dbReference type="OrthoDB" id="5565794at2"/>
<accession>A0A4Z0ZYT1</accession>